<dbReference type="InterPro" id="IPR000182">
    <property type="entry name" value="GNAT_dom"/>
</dbReference>
<accession>A0AA95NEB3</accession>
<dbReference type="Gene3D" id="3.40.630.30">
    <property type="match status" value="1"/>
</dbReference>
<sequence>MQTLTISDDKAALDLDLLHRFLSQESSWARGLPRATMERSIANSLCFGAYLEGEQIGFARVVTDGASFAYLCDVFVLAEHRGRGHSKALMRAVLAHPQLQGLRRFMLATSTAPWLYAQFGFTPVAKPEALMERLDRDVYSRPA</sequence>
<dbReference type="AlphaFoldDB" id="A0AA95NEB3"/>
<dbReference type="EMBL" id="CP116346">
    <property type="protein sequence ID" value="WIT13695.1"/>
    <property type="molecule type" value="Genomic_DNA"/>
</dbReference>
<dbReference type="InterPro" id="IPR016181">
    <property type="entry name" value="Acyl_CoA_acyltransferase"/>
</dbReference>
<evidence type="ECO:0000259" key="1">
    <source>
        <dbReference type="PROSITE" id="PS51186"/>
    </source>
</evidence>
<dbReference type="InterPro" id="IPR053144">
    <property type="entry name" value="Acetyltransferase_Butenolide"/>
</dbReference>
<dbReference type="RefSeq" id="WP_285234815.1">
    <property type="nucleotide sequence ID" value="NZ_CP116346.1"/>
</dbReference>
<name>A0AA95NEB3_9BURK</name>
<dbReference type="GO" id="GO:0016747">
    <property type="term" value="F:acyltransferase activity, transferring groups other than amino-acyl groups"/>
    <property type="evidence" value="ECO:0007669"/>
    <property type="project" value="InterPro"/>
</dbReference>
<dbReference type="CDD" id="cd04301">
    <property type="entry name" value="NAT_SF"/>
    <property type="match status" value="1"/>
</dbReference>
<organism evidence="2 3">
    <name type="scientific">Paucibacter sediminis</name>
    <dbReference type="NCBI Taxonomy" id="3019553"/>
    <lineage>
        <taxon>Bacteria</taxon>
        <taxon>Pseudomonadati</taxon>
        <taxon>Pseudomonadota</taxon>
        <taxon>Betaproteobacteria</taxon>
        <taxon>Burkholderiales</taxon>
        <taxon>Sphaerotilaceae</taxon>
        <taxon>Roseateles</taxon>
    </lineage>
</organism>
<dbReference type="PROSITE" id="PS51186">
    <property type="entry name" value="GNAT"/>
    <property type="match status" value="1"/>
</dbReference>
<dbReference type="Pfam" id="PF13508">
    <property type="entry name" value="Acetyltransf_7"/>
    <property type="match status" value="1"/>
</dbReference>
<evidence type="ECO:0000313" key="3">
    <source>
        <dbReference type="Proteomes" id="UP001177769"/>
    </source>
</evidence>
<keyword evidence="3" id="KW-1185">Reference proteome</keyword>
<dbReference type="Proteomes" id="UP001177769">
    <property type="component" value="Chromosome"/>
</dbReference>
<reference evidence="2" key="1">
    <citation type="submission" date="2023-01" db="EMBL/GenBank/DDBJ databases">
        <title>Whole genome sequence of Paucibacter sp. S2-9 isolated from pond sediment.</title>
        <authorList>
            <person name="Jung J.Y."/>
        </authorList>
    </citation>
    <scope>NUCLEOTIDE SEQUENCE</scope>
    <source>
        <strain evidence="2">S2-9</strain>
    </source>
</reference>
<dbReference type="SUPFAM" id="SSF55729">
    <property type="entry name" value="Acyl-CoA N-acyltransferases (Nat)"/>
    <property type="match status" value="1"/>
</dbReference>
<dbReference type="KEGG" id="pais:PFX98_08765"/>
<proteinExistence type="predicted"/>
<protein>
    <submittedName>
        <fullName evidence="2">GNAT family N-acetyltransferase</fullName>
    </submittedName>
</protein>
<dbReference type="PANTHER" id="PTHR43233:SF1">
    <property type="entry name" value="FAMILY N-ACETYLTRANSFERASE, PUTATIVE (AFU_ORTHOLOGUE AFUA_6G03350)-RELATED"/>
    <property type="match status" value="1"/>
</dbReference>
<dbReference type="PANTHER" id="PTHR43233">
    <property type="entry name" value="FAMILY N-ACETYLTRANSFERASE, PUTATIVE (AFU_ORTHOLOGUE AFUA_6G03350)-RELATED"/>
    <property type="match status" value="1"/>
</dbReference>
<evidence type="ECO:0000313" key="2">
    <source>
        <dbReference type="EMBL" id="WIT13695.1"/>
    </source>
</evidence>
<feature type="domain" description="N-acetyltransferase" evidence="1">
    <location>
        <begin position="4"/>
        <end position="137"/>
    </location>
</feature>
<gene>
    <name evidence="2" type="ORF">PFX98_08765</name>
</gene>